<evidence type="ECO:0000256" key="1">
    <source>
        <dbReference type="ARBA" id="ARBA00022707"/>
    </source>
</evidence>
<organism evidence="5 6">
    <name type="scientific">Kluyveromyces lactis (strain ATCC 8585 / CBS 2359 / DSM 70799 / NBRC 1267 / NRRL Y-1140 / WM37)</name>
    <name type="common">Yeast</name>
    <name type="synonym">Candida sphaerica</name>
    <dbReference type="NCBI Taxonomy" id="284590"/>
    <lineage>
        <taxon>Eukaryota</taxon>
        <taxon>Fungi</taxon>
        <taxon>Dikarya</taxon>
        <taxon>Ascomycota</taxon>
        <taxon>Saccharomycotina</taxon>
        <taxon>Saccharomycetes</taxon>
        <taxon>Saccharomycetales</taxon>
        <taxon>Saccharomycetaceae</taxon>
        <taxon>Kluyveromyces</taxon>
    </lineage>
</organism>
<dbReference type="PaxDb" id="284590-Q6CKI2"/>
<reference evidence="5 6" key="1">
    <citation type="journal article" date="2004" name="Nature">
        <title>Genome evolution in yeasts.</title>
        <authorList>
            <consortium name="Genolevures"/>
            <person name="Dujon B."/>
            <person name="Sherman D."/>
            <person name="Fischer G."/>
            <person name="Durrens P."/>
            <person name="Casaregola S."/>
            <person name="Lafontaine I."/>
            <person name="de Montigny J."/>
            <person name="Marck C."/>
            <person name="Neuveglise C."/>
            <person name="Talla E."/>
            <person name="Goffard N."/>
            <person name="Frangeul L."/>
            <person name="Aigle M."/>
            <person name="Anthouard V."/>
            <person name="Babour A."/>
            <person name="Barbe V."/>
            <person name="Barnay S."/>
            <person name="Blanchin S."/>
            <person name="Beckerich J.M."/>
            <person name="Beyne E."/>
            <person name="Bleykasten C."/>
            <person name="Boisrame A."/>
            <person name="Boyer J."/>
            <person name="Cattolico L."/>
            <person name="Confanioleri F."/>
            <person name="de Daruvar A."/>
            <person name="Despons L."/>
            <person name="Fabre E."/>
            <person name="Fairhead C."/>
            <person name="Ferry-Dumazet H."/>
            <person name="Groppi A."/>
            <person name="Hantraye F."/>
            <person name="Hennequin C."/>
            <person name="Jauniaux N."/>
            <person name="Joyet P."/>
            <person name="Kachouri R."/>
            <person name="Kerrest A."/>
            <person name="Koszul R."/>
            <person name="Lemaire M."/>
            <person name="Lesur I."/>
            <person name="Ma L."/>
            <person name="Muller H."/>
            <person name="Nicaud J.M."/>
            <person name="Nikolski M."/>
            <person name="Oztas S."/>
            <person name="Ozier-Kalogeropoulos O."/>
            <person name="Pellenz S."/>
            <person name="Potier S."/>
            <person name="Richard G.F."/>
            <person name="Straub M.L."/>
            <person name="Suleau A."/>
            <person name="Swennene D."/>
            <person name="Tekaia F."/>
            <person name="Wesolowski-Louvel M."/>
            <person name="Westhof E."/>
            <person name="Wirth B."/>
            <person name="Zeniou-Meyer M."/>
            <person name="Zivanovic I."/>
            <person name="Bolotin-Fukuhara M."/>
            <person name="Thierry A."/>
            <person name="Bouchier C."/>
            <person name="Caudron B."/>
            <person name="Scarpelli C."/>
            <person name="Gaillardin C."/>
            <person name="Weissenbach J."/>
            <person name="Wincker P."/>
            <person name="Souciet J.L."/>
        </authorList>
    </citation>
    <scope>NUCLEOTIDE SEQUENCE [LARGE SCALE GENOMIC DNA]</scope>
    <source>
        <strain evidence="6">ATCC 8585 / CBS 2359 / DSM 70799 / NBRC 1267 / NRRL Y-1140 / WM37</strain>
    </source>
</reference>
<evidence type="ECO:0000313" key="5">
    <source>
        <dbReference type="EMBL" id="CAG98265.1"/>
    </source>
</evidence>
<evidence type="ECO:0000256" key="3">
    <source>
        <dbReference type="ARBA" id="ARBA00023288"/>
    </source>
</evidence>
<keyword evidence="6" id="KW-1185">Reference proteome</keyword>
<dbReference type="OMA" id="TSKPHIR"/>
<evidence type="ECO:0000313" key="6">
    <source>
        <dbReference type="Proteomes" id="UP000000598"/>
    </source>
</evidence>
<evidence type="ECO:0000256" key="4">
    <source>
        <dbReference type="SAM" id="MobiDB-lite"/>
    </source>
</evidence>
<dbReference type="FunCoup" id="Q6CKI2">
    <property type="interactions" value="46"/>
</dbReference>
<evidence type="ECO:0000256" key="2">
    <source>
        <dbReference type="ARBA" id="ARBA00023139"/>
    </source>
</evidence>
<dbReference type="KEGG" id="kla:KLLA0_F10483g"/>
<dbReference type="EMBL" id="CR382126">
    <property type="protein sequence ID" value="CAG98265.1"/>
    <property type="molecule type" value="Genomic_DNA"/>
</dbReference>
<dbReference type="HOGENOM" id="CLU_2386488_0_0_1"/>
<gene>
    <name evidence="5" type="ORF">KLLA0_F10483g</name>
</gene>
<dbReference type="AlphaFoldDB" id="Q6CKI2"/>
<dbReference type="RefSeq" id="XP_455557.1">
    <property type="nucleotide sequence ID" value="XM_455557.1"/>
</dbReference>
<sequence>MGLCGSKPSKGVPLAADSSAPKSNNKTTSKKSTGRPIDVTQSHHTLSPREAARVAAEQRNAKLEAANAKSELSQKLAHERAKSRKTHVMEIAQK</sequence>
<keyword evidence="2" id="KW-0564">Palmitate</keyword>
<dbReference type="Proteomes" id="UP000000598">
    <property type="component" value="Chromosome F"/>
</dbReference>
<protein>
    <submittedName>
        <fullName evidence="5">KLLA0F10483p</fullName>
    </submittedName>
</protein>
<name>Q6CKI2_KLULA</name>
<feature type="region of interest" description="Disordered" evidence="4">
    <location>
        <begin position="1"/>
        <end position="94"/>
    </location>
</feature>
<keyword evidence="1" id="KW-0519">Myristate</keyword>
<dbReference type="InParanoid" id="Q6CKI2"/>
<proteinExistence type="predicted"/>
<accession>Q6CKI2</accession>
<dbReference type="GeneID" id="2895724"/>
<dbReference type="Pfam" id="PF15811">
    <property type="entry name" value="SVIP"/>
    <property type="match status" value="1"/>
</dbReference>
<keyword evidence="3" id="KW-0449">Lipoprotein</keyword>
<dbReference type="InterPro" id="IPR031632">
    <property type="entry name" value="SVIP"/>
</dbReference>